<feature type="domain" description="GST N-terminal" evidence="1">
    <location>
        <begin position="1"/>
        <end position="80"/>
    </location>
</feature>
<dbReference type="InterPro" id="IPR004045">
    <property type="entry name" value="Glutathione_S-Trfase_N"/>
</dbReference>
<dbReference type="PROSITE" id="PS50405">
    <property type="entry name" value="GST_CTER"/>
    <property type="match status" value="1"/>
</dbReference>
<dbReference type="CDD" id="cd03178">
    <property type="entry name" value="GST_C_Ure2p_like"/>
    <property type="match status" value="1"/>
</dbReference>
<dbReference type="InterPro" id="IPR010987">
    <property type="entry name" value="Glutathione-S-Trfase_C-like"/>
</dbReference>
<dbReference type="InterPro" id="IPR040079">
    <property type="entry name" value="Glutathione_S-Trfase"/>
</dbReference>
<evidence type="ECO:0000313" key="4">
    <source>
        <dbReference type="Proteomes" id="UP000681425"/>
    </source>
</evidence>
<feature type="domain" description="GST C-terminal" evidence="2">
    <location>
        <begin position="84"/>
        <end position="212"/>
    </location>
</feature>
<sequence>MIDLYYHFGPNPTKIVLFLEEAGLPYKLVPVDTFKGDQFTPEFTRLNPNNKVPVIVDDGIVVFDSSAILIHLGEKSGQFYPVGTAEERAELRSWLMFAATGLGPYCGQAVHFRHFAPEPKDYAVNRYMFEARRHYAILDDRLSEREWIVNGQYSIVDMAVWGWTRNIDFILGADARQEYPSLMAFVDRISERPAAKVAASLRDSGVFKQSYDQEAHDHMYRHGGTQ</sequence>
<dbReference type="InterPro" id="IPR004046">
    <property type="entry name" value="GST_C"/>
</dbReference>
<dbReference type="InterPro" id="IPR036249">
    <property type="entry name" value="Thioredoxin-like_sf"/>
</dbReference>
<dbReference type="EMBL" id="CP073910">
    <property type="protein sequence ID" value="QUT04600.1"/>
    <property type="molecule type" value="Genomic_DNA"/>
</dbReference>
<keyword evidence="4" id="KW-1185">Reference proteome</keyword>
<evidence type="ECO:0000259" key="1">
    <source>
        <dbReference type="PROSITE" id="PS50404"/>
    </source>
</evidence>
<dbReference type="AlphaFoldDB" id="A0A975Q085"/>
<protein>
    <submittedName>
        <fullName evidence="3">Glutathione S-transferase N-terminal domain-containing protein</fullName>
    </submittedName>
</protein>
<organism evidence="3 4">
    <name type="scientific">Sphingobium phenoxybenzoativorans</name>
    <dbReference type="NCBI Taxonomy" id="1592790"/>
    <lineage>
        <taxon>Bacteria</taxon>
        <taxon>Pseudomonadati</taxon>
        <taxon>Pseudomonadota</taxon>
        <taxon>Alphaproteobacteria</taxon>
        <taxon>Sphingomonadales</taxon>
        <taxon>Sphingomonadaceae</taxon>
        <taxon>Sphingobium</taxon>
    </lineage>
</organism>
<dbReference type="Proteomes" id="UP000681425">
    <property type="component" value="Chromosome"/>
</dbReference>
<dbReference type="SUPFAM" id="SSF52833">
    <property type="entry name" value="Thioredoxin-like"/>
    <property type="match status" value="1"/>
</dbReference>
<evidence type="ECO:0000259" key="2">
    <source>
        <dbReference type="PROSITE" id="PS50405"/>
    </source>
</evidence>
<dbReference type="Pfam" id="PF00043">
    <property type="entry name" value="GST_C"/>
    <property type="match status" value="1"/>
</dbReference>
<proteinExistence type="predicted"/>
<evidence type="ECO:0000313" key="3">
    <source>
        <dbReference type="EMBL" id="QUT04600.1"/>
    </source>
</evidence>
<accession>A0A975Q085</accession>
<dbReference type="Gene3D" id="1.20.1050.10">
    <property type="match status" value="1"/>
</dbReference>
<dbReference type="PANTHER" id="PTHR44051">
    <property type="entry name" value="GLUTATHIONE S-TRANSFERASE-RELATED"/>
    <property type="match status" value="1"/>
</dbReference>
<dbReference type="InterPro" id="IPR036282">
    <property type="entry name" value="Glutathione-S-Trfase_C_sf"/>
</dbReference>
<dbReference type="SFLD" id="SFLDG01151">
    <property type="entry name" value="Main.2:_Nu-like"/>
    <property type="match status" value="1"/>
</dbReference>
<dbReference type="RefSeq" id="WP_212608389.1">
    <property type="nucleotide sequence ID" value="NZ_CP073910.1"/>
</dbReference>
<reference evidence="3" key="1">
    <citation type="submission" date="2021-04" db="EMBL/GenBank/DDBJ databases">
        <title>Isolation of p-tert-butylphenol degrading bacteria Sphingobium phenoxybenzoativorans Tas13 from active sludge.</title>
        <authorList>
            <person name="Li Y."/>
        </authorList>
    </citation>
    <scope>NUCLEOTIDE SEQUENCE</scope>
    <source>
        <strain evidence="3">Tas13</strain>
    </source>
</reference>
<dbReference type="PANTHER" id="PTHR44051:SF19">
    <property type="entry name" value="DISULFIDE-BOND OXIDOREDUCTASE YFCG"/>
    <property type="match status" value="1"/>
</dbReference>
<dbReference type="CDD" id="cd03048">
    <property type="entry name" value="GST_N_Ure2p_like"/>
    <property type="match status" value="1"/>
</dbReference>
<dbReference type="SFLD" id="SFLDG00358">
    <property type="entry name" value="Main_(cytGST)"/>
    <property type="match status" value="1"/>
</dbReference>
<dbReference type="Gene3D" id="3.40.30.10">
    <property type="entry name" value="Glutaredoxin"/>
    <property type="match status" value="1"/>
</dbReference>
<gene>
    <name evidence="3" type="ORF">KFK14_16345</name>
</gene>
<dbReference type="SUPFAM" id="SSF47616">
    <property type="entry name" value="GST C-terminal domain-like"/>
    <property type="match status" value="1"/>
</dbReference>
<dbReference type="KEGG" id="spph:KFK14_16345"/>
<dbReference type="Pfam" id="PF13409">
    <property type="entry name" value="GST_N_2"/>
    <property type="match status" value="1"/>
</dbReference>
<dbReference type="PROSITE" id="PS50404">
    <property type="entry name" value="GST_NTER"/>
    <property type="match status" value="1"/>
</dbReference>
<name>A0A975Q085_9SPHN</name>
<dbReference type="SFLD" id="SFLDS00019">
    <property type="entry name" value="Glutathione_Transferase_(cytos"/>
    <property type="match status" value="1"/>
</dbReference>